<proteinExistence type="predicted"/>
<dbReference type="Proteomes" id="UP000656881">
    <property type="component" value="Unassembled WGS sequence"/>
</dbReference>
<gene>
    <name evidence="2" type="ORF">GCM10012286_17740</name>
</gene>
<dbReference type="EMBL" id="BMNG01000004">
    <property type="protein sequence ID" value="GGO40129.1"/>
    <property type="molecule type" value="Genomic_DNA"/>
</dbReference>
<organism evidence="2 3">
    <name type="scientific">Streptomyces lasiicapitis</name>
    <dbReference type="NCBI Taxonomy" id="1923961"/>
    <lineage>
        <taxon>Bacteria</taxon>
        <taxon>Bacillati</taxon>
        <taxon>Actinomycetota</taxon>
        <taxon>Actinomycetes</taxon>
        <taxon>Kitasatosporales</taxon>
        <taxon>Streptomycetaceae</taxon>
        <taxon>Streptomyces</taxon>
    </lineage>
</organism>
<dbReference type="RefSeq" id="WP_189173523.1">
    <property type="nucleotide sequence ID" value="NZ_BMNG01000004.1"/>
</dbReference>
<dbReference type="InterPro" id="IPR005135">
    <property type="entry name" value="Endo/exonuclease/phosphatase"/>
</dbReference>
<name>A0ABQ2LM37_9ACTN</name>
<dbReference type="PANTHER" id="PTHR14859:SF15">
    <property type="entry name" value="ENDONUCLEASE_EXONUCLEASE_PHOSPHATASE DOMAIN-CONTAINING PROTEIN"/>
    <property type="match status" value="1"/>
</dbReference>
<dbReference type="Gene3D" id="3.60.10.10">
    <property type="entry name" value="Endonuclease/exonuclease/phosphatase"/>
    <property type="match status" value="1"/>
</dbReference>
<comment type="caution">
    <text evidence="2">The sequence shown here is derived from an EMBL/GenBank/DDBJ whole genome shotgun (WGS) entry which is preliminary data.</text>
</comment>
<evidence type="ECO:0000259" key="1">
    <source>
        <dbReference type="Pfam" id="PF03372"/>
    </source>
</evidence>
<sequence length="296" mass="31795">MRILTWNVWGRFGPWEQRQKAILSVLRDLRPDVVGLQEVWQKNGENLAEWLADELDLHWTWEPTPAPQWWRQRVGDPAVDFGNAVLSRWPVADRAVAQLPPLHEAGDDGRLDAAGDDGPFDAASDDGRLVLYARLAAPGQDVPFFTTHLSSPPYASAVRCAQVAVLAAFVAEHRTGTAFPPVVTGDFNAVPDSDEIRLLGGYRTAPAVPGQVLLDAWQYAEPGAASATWDAENPYVAPTHDPSIRIDYVHVGPCGPGGLGAVRGVRRAGDGPVDGVWPSDHAAVVADLAGPDATSG</sequence>
<evidence type="ECO:0000313" key="2">
    <source>
        <dbReference type="EMBL" id="GGO40129.1"/>
    </source>
</evidence>
<dbReference type="SUPFAM" id="SSF56219">
    <property type="entry name" value="DNase I-like"/>
    <property type="match status" value="1"/>
</dbReference>
<dbReference type="InterPro" id="IPR051916">
    <property type="entry name" value="GPI-anchor_lipid_remodeler"/>
</dbReference>
<accession>A0ABQ2LM37</accession>
<dbReference type="PANTHER" id="PTHR14859">
    <property type="entry name" value="CALCOFLUOR WHITE HYPERSENSITIVE PROTEIN PRECURSOR"/>
    <property type="match status" value="1"/>
</dbReference>
<reference evidence="3" key="1">
    <citation type="journal article" date="2019" name="Int. J. Syst. Evol. Microbiol.">
        <title>The Global Catalogue of Microorganisms (GCM) 10K type strain sequencing project: providing services to taxonomists for standard genome sequencing and annotation.</title>
        <authorList>
            <consortium name="The Broad Institute Genomics Platform"/>
            <consortium name="The Broad Institute Genome Sequencing Center for Infectious Disease"/>
            <person name="Wu L."/>
            <person name="Ma J."/>
        </authorList>
    </citation>
    <scope>NUCLEOTIDE SEQUENCE [LARGE SCALE GENOMIC DNA]</scope>
    <source>
        <strain evidence="3">CGMCC 4.7349</strain>
    </source>
</reference>
<evidence type="ECO:0000313" key="3">
    <source>
        <dbReference type="Proteomes" id="UP000656881"/>
    </source>
</evidence>
<feature type="domain" description="Endonuclease/exonuclease/phosphatase" evidence="1">
    <location>
        <begin position="4"/>
        <end position="281"/>
    </location>
</feature>
<dbReference type="Pfam" id="PF03372">
    <property type="entry name" value="Exo_endo_phos"/>
    <property type="match status" value="1"/>
</dbReference>
<protein>
    <recommendedName>
        <fullName evidence="1">Endonuclease/exonuclease/phosphatase domain-containing protein</fullName>
    </recommendedName>
</protein>
<keyword evidence="3" id="KW-1185">Reference proteome</keyword>
<dbReference type="InterPro" id="IPR036691">
    <property type="entry name" value="Endo/exonu/phosph_ase_sf"/>
</dbReference>